<feature type="region of interest" description="Disordered" evidence="1">
    <location>
        <begin position="636"/>
        <end position="671"/>
    </location>
</feature>
<reference evidence="2" key="1">
    <citation type="journal article" date="2020" name="Nature">
        <title>Giant virus diversity and host interactions through global metagenomics.</title>
        <authorList>
            <person name="Schulz F."/>
            <person name="Roux S."/>
            <person name="Paez-Espino D."/>
            <person name="Jungbluth S."/>
            <person name="Walsh D.A."/>
            <person name="Denef V.J."/>
            <person name="McMahon K.D."/>
            <person name="Konstantinidis K.T."/>
            <person name="Eloe-Fadrosh E.A."/>
            <person name="Kyrpides N.C."/>
            <person name="Woyke T."/>
        </authorList>
    </citation>
    <scope>NUCLEOTIDE SEQUENCE</scope>
    <source>
        <strain evidence="2">GVMAG-S-1101165-79</strain>
    </source>
</reference>
<accession>A0A6C0AQS1</accession>
<proteinExistence type="predicted"/>
<name>A0A6C0AQS1_9ZZZZ</name>
<organism evidence="2">
    <name type="scientific">viral metagenome</name>
    <dbReference type="NCBI Taxonomy" id="1070528"/>
    <lineage>
        <taxon>unclassified sequences</taxon>
        <taxon>metagenomes</taxon>
        <taxon>organismal metagenomes</taxon>
    </lineage>
</organism>
<dbReference type="EMBL" id="MN740763">
    <property type="protein sequence ID" value="QHS82219.1"/>
    <property type="molecule type" value="Genomic_DNA"/>
</dbReference>
<evidence type="ECO:0000313" key="2">
    <source>
        <dbReference type="EMBL" id="QHS82219.1"/>
    </source>
</evidence>
<evidence type="ECO:0000256" key="1">
    <source>
        <dbReference type="SAM" id="MobiDB-lite"/>
    </source>
</evidence>
<protein>
    <submittedName>
        <fullName evidence="2">Uncharacterized protein</fullName>
    </submittedName>
</protein>
<sequence length="671" mass="77218">MDDKLDAILDEILKTVEPEQIINDPEGPELLSLFRENVKYLETVVEEGNIPTVEMKDPKTRQIVEIFGIIVNEKLDSIRSEFQELSRQLMLQNRPDITPLPDVPRAQGKVNESPATSSVTIPVVEAPLHRLQQSLKPPPAKQNFESVQNQSIGILQENTDLLRVIGETIEIGNEKQADVPESVRENLSIARKVEKQLGDMSNQMNETRGQMRILFAEINQVRRDVQQGNVQQLQQGEQIQAGVEQAKQGIERVEVAVSDVAQNITGMRGEVRVRFDQAEIQVREFRDFATQRFNDVIGEIHRIGTYDSPCELKYNEGYGKFFNSLVWCIWVFLRFLTTILTFIREVYFEFKRRFLALLPENLVGVPIRWLFEMAFALMEWGAILLVLDRYIGPLIGIPDLANKFIVKSGVFIFELFKYVFELIIIIWKSLTEPIKKAIIELGDKIGLWNFFNKLWIKIYDFFTTSLANAMIEAKKQAVEIANEAAQSAYESTIAQLPSVPDIGLFNTLGWKGGKGKKSNLYGGAEIPPHLIYWIETAQQNNFLDIINISSLLNQAVFYNIVNYVTTLELGLSDSTFISFLSTHPQNILEFQKNANHLYYVLKEHEIFEITPIIRESSRVEMLTAGRKKTHRGFYKYKKNSSRKIRTRKTKKNKKQKKNKKFNKINSKKNYK</sequence>
<dbReference type="AlphaFoldDB" id="A0A6C0AQS1"/>